<name>A0A2M4C6H4_9DIPT</name>
<dbReference type="EMBL" id="GGFJ01011825">
    <property type="protein sequence ID" value="MBW60966.1"/>
    <property type="molecule type" value="Transcribed_RNA"/>
</dbReference>
<evidence type="ECO:0000313" key="2">
    <source>
        <dbReference type="EMBL" id="MBW60966.1"/>
    </source>
</evidence>
<dbReference type="AlphaFoldDB" id="A0A2M4C6H4"/>
<organism evidence="2">
    <name type="scientific">Anopheles marajoara</name>
    <dbReference type="NCBI Taxonomy" id="58244"/>
    <lineage>
        <taxon>Eukaryota</taxon>
        <taxon>Metazoa</taxon>
        <taxon>Ecdysozoa</taxon>
        <taxon>Arthropoda</taxon>
        <taxon>Hexapoda</taxon>
        <taxon>Insecta</taxon>
        <taxon>Pterygota</taxon>
        <taxon>Neoptera</taxon>
        <taxon>Endopterygota</taxon>
        <taxon>Diptera</taxon>
        <taxon>Nematocera</taxon>
        <taxon>Culicoidea</taxon>
        <taxon>Culicidae</taxon>
        <taxon>Anophelinae</taxon>
        <taxon>Anopheles</taxon>
    </lineage>
</organism>
<keyword evidence="1" id="KW-0732">Signal</keyword>
<reference evidence="2" key="1">
    <citation type="submission" date="2018-01" db="EMBL/GenBank/DDBJ databases">
        <title>An insight into the sialome of Amazonian anophelines.</title>
        <authorList>
            <person name="Ribeiro J.M."/>
            <person name="Scarpassa V."/>
            <person name="Calvo E."/>
        </authorList>
    </citation>
    <scope>NUCLEOTIDE SEQUENCE</scope>
    <source>
        <tissue evidence="2">Salivary glands</tissue>
    </source>
</reference>
<proteinExistence type="predicted"/>
<protein>
    <submittedName>
        <fullName evidence="2">Putative secreted protein</fullName>
    </submittedName>
</protein>
<sequence length="139" mass="15051">MALLFGFLLCSLPLPPPSTVVSTGIAPHAQSLRRLKANSRAEWQPEDSESAAVWYRVVVSFSPPEKNPEKKVIRTGVVRRTSQNGQIPSVIPLDPSEVIRRSLSSSAGAKGCSNRSVLLWLLTSASLASFCDKFIHPPG</sequence>
<feature type="signal peptide" evidence="1">
    <location>
        <begin position="1"/>
        <end position="19"/>
    </location>
</feature>
<evidence type="ECO:0000256" key="1">
    <source>
        <dbReference type="SAM" id="SignalP"/>
    </source>
</evidence>
<accession>A0A2M4C6H4</accession>
<feature type="chain" id="PRO_5014708034" evidence="1">
    <location>
        <begin position="20"/>
        <end position="139"/>
    </location>
</feature>